<protein>
    <submittedName>
        <fullName evidence="2">Uncharacterized protein</fullName>
    </submittedName>
</protein>
<keyword evidence="1" id="KW-1133">Transmembrane helix</keyword>
<feature type="transmembrane region" description="Helical" evidence="1">
    <location>
        <begin position="32"/>
        <end position="51"/>
    </location>
</feature>
<proteinExistence type="predicted"/>
<gene>
    <name evidence="2" type="ORF">C1752_13979</name>
</gene>
<dbReference type="AlphaFoldDB" id="A0A2W1J863"/>
<organism evidence="2 3">
    <name type="scientific">Acaryochloris thomasi RCC1774</name>
    <dbReference type="NCBI Taxonomy" id="1764569"/>
    <lineage>
        <taxon>Bacteria</taxon>
        <taxon>Bacillati</taxon>
        <taxon>Cyanobacteriota</taxon>
        <taxon>Cyanophyceae</taxon>
        <taxon>Acaryochloridales</taxon>
        <taxon>Acaryochloridaceae</taxon>
        <taxon>Acaryochloris</taxon>
        <taxon>Acaryochloris thomasi</taxon>
    </lineage>
</organism>
<evidence type="ECO:0000256" key="1">
    <source>
        <dbReference type="SAM" id="Phobius"/>
    </source>
</evidence>
<name>A0A2W1J863_9CYAN</name>
<dbReference type="Proteomes" id="UP000248857">
    <property type="component" value="Unassembled WGS sequence"/>
</dbReference>
<sequence length="52" mass="5823">MLFFVFSVVLWLSVLANQLLVIFPLKLLQAFALPPMLGSLVLLGIFAWIFGD</sequence>
<dbReference type="EMBL" id="PQWO01000042">
    <property type="protein sequence ID" value="PZD70346.1"/>
    <property type="molecule type" value="Genomic_DNA"/>
</dbReference>
<reference evidence="2 3" key="1">
    <citation type="journal article" date="2018" name="Sci. Rep.">
        <title>A novel species of the marine cyanobacterium Acaryochloris with a unique pigment content and lifestyle.</title>
        <authorList>
            <person name="Partensky F."/>
            <person name="Six C."/>
            <person name="Ratin M."/>
            <person name="Garczarek L."/>
            <person name="Vaulot D."/>
            <person name="Probert I."/>
            <person name="Calteau A."/>
            <person name="Gourvil P."/>
            <person name="Marie D."/>
            <person name="Grebert T."/>
            <person name="Bouchier C."/>
            <person name="Le Panse S."/>
            <person name="Gachenot M."/>
            <person name="Rodriguez F."/>
            <person name="Garrido J.L."/>
        </authorList>
    </citation>
    <scope>NUCLEOTIDE SEQUENCE [LARGE SCALE GENOMIC DNA]</scope>
    <source>
        <strain evidence="2 3">RCC1774</strain>
    </source>
</reference>
<evidence type="ECO:0000313" key="2">
    <source>
        <dbReference type="EMBL" id="PZD70346.1"/>
    </source>
</evidence>
<evidence type="ECO:0000313" key="3">
    <source>
        <dbReference type="Proteomes" id="UP000248857"/>
    </source>
</evidence>
<keyword evidence="1" id="KW-0812">Transmembrane</keyword>
<keyword evidence="3" id="KW-1185">Reference proteome</keyword>
<comment type="caution">
    <text evidence="2">The sequence shown here is derived from an EMBL/GenBank/DDBJ whole genome shotgun (WGS) entry which is preliminary data.</text>
</comment>
<keyword evidence="1" id="KW-0472">Membrane</keyword>
<accession>A0A2W1J863</accession>
<dbReference type="RefSeq" id="WP_158535243.1">
    <property type="nucleotide sequence ID" value="NZ_CAWNWM010000042.1"/>
</dbReference>